<dbReference type="Pfam" id="PF04932">
    <property type="entry name" value="Wzy_C"/>
    <property type="match status" value="1"/>
</dbReference>
<evidence type="ECO:0000313" key="7">
    <source>
        <dbReference type="EMBL" id="SCJ80030.1"/>
    </source>
</evidence>
<name>A0A1C6JDD4_9FIRM</name>
<feature type="transmembrane region" description="Helical" evidence="5">
    <location>
        <begin position="467"/>
        <end position="487"/>
    </location>
</feature>
<feature type="transmembrane region" description="Helical" evidence="5">
    <location>
        <begin position="176"/>
        <end position="199"/>
    </location>
</feature>
<keyword evidence="7" id="KW-0436">Ligase</keyword>
<feature type="transmembrane region" description="Helical" evidence="5">
    <location>
        <begin position="106"/>
        <end position="123"/>
    </location>
</feature>
<feature type="transmembrane region" description="Helical" evidence="5">
    <location>
        <begin position="263"/>
        <end position="284"/>
    </location>
</feature>
<feature type="transmembrane region" description="Helical" evidence="5">
    <location>
        <begin position="49"/>
        <end position="67"/>
    </location>
</feature>
<feature type="transmembrane region" description="Helical" evidence="5">
    <location>
        <begin position="21"/>
        <end position="43"/>
    </location>
</feature>
<dbReference type="PANTHER" id="PTHR37422">
    <property type="entry name" value="TEICHURONIC ACID BIOSYNTHESIS PROTEIN TUAE"/>
    <property type="match status" value="1"/>
</dbReference>
<feature type="transmembrane region" description="Helical" evidence="5">
    <location>
        <begin position="79"/>
        <end position="100"/>
    </location>
</feature>
<comment type="subcellular location">
    <subcellularLocation>
        <location evidence="1">Membrane</location>
        <topology evidence="1">Multi-pass membrane protein</topology>
    </subcellularLocation>
</comment>
<feature type="transmembrane region" description="Helical" evidence="5">
    <location>
        <begin position="409"/>
        <end position="430"/>
    </location>
</feature>
<sequence length="501" mass="56649">MKSTLRGDDLKVKRPNNVIILLQRVYVYIFLAAMFSISIPMLHKYTGRYIKFVLLFGFFSIAVDAFYRRGIFKNKNKTLIILFLSTSVLTILLNFRLNAIENLTQFLYNSIFLLLFFPACLVDSEDSAQKHFINFSLFFILISFIAAFASLILYFIQFSAVIDNVRIGFYLGRLWGVYTSPNAGGIYAIISIVLSTYCYKRLSKNCSKIKNILNIAFFILNLAVQLIFISLTDSNSSILTILVLLSFYILFKSFYSAHRPKPILHFGIVFMKIVFSCLITVIALKLTSYLVGYIPPALVSLSDNQAVRILSTETTDDQSVTFAALPQLVPHNKPTTSYAKLPHVDTGRRYKDTGGFASGRLAIWKMGLSTLKNNPLFGVGQENVYEIANEMYPEHPEITKKLKSGTHNLYIQTLVSTGIIGSIFFFCLLFKSIFLCVKKVSYHYYAECIGILALVLCMLFNNIAESTIYFCQSGIGCIFWFCLGFCLSKADYKSTNGGDHI</sequence>
<evidence type="ECO:0000256" key="4">
    <source>
        <dbReference type="ARBA" id="ARBA00023136"/>
    </source>
</evidence>
<dbReference type="PANTHER" id="PTHR37422:SF13">
    <property type="entry name" value="LIPOPOLYSACCHARIDE BIOSYNTHESIS PROTEIN PA4999-RELATED"/>
    <property type="match status" value="1"/>
</dbReference>
<feature type="transmembrane region" description="Helical" evidence="5">
    <location>
        <begin position="442"/>
        <end position="461"/>
    </location>
</feature>
<proteinExistence type="predicted"/>
<dbReference type="AlphaFoldDB" id="A0A1C6JDD4"/>
<dbReference type="EMBL" id="FMHG01000001">
    <property type="protein sequence ID" value="SCJ80030.1"/>
    <property type="molecule type" value="Genomic_DNA"/>
</dbReference>
<accession>A0A1C6JDD4</accession>
<protein>
    <submittedName>
        <fullName evidence="7">Lipid A core-O-antigen ligase and related enzymes</fullName>
    </submittedName>
</protein>
<dbReference type="GO" id="GO:0016020">
    <property type="term" value="C:membrane"/>
    <property type="evidence" value="ECO:0007669"/>
    <property type="project" value="UniProtKB-SubCell"/>
</dbReference>
<dbReference type="GO" id="GO:0016874">
    <property type="term" value="F:ligase activity"/>
    <property type="evidence" value="ECO:0007669"/>
    <property type="project" value="UniProtKB-KW"/>
</dbReference>
<evidence type="ECO:0000256" key="2">
    <source>
        <dbReference type="ARBA" id="ARBA00022692"/>
    </source>
</evidence>
<dbReference type="InterPro" id="IPR007016">
    <property type="entry name" value="O-antigen_ligase-rel_domated"/>
</dbReference>
<evidence type="ECO:0000256" key="1">
    <source>
        <dbReference type="ARBA" id="ARBA00004141"/>
    </source>
</evidence>
<evidence type="ECO:0000256" key="5">
    <source>
        <dbReference type="SAM" id="Phobius"/>
    </source>
</evidence>
<keyword evidence="2 5" id="KW-0812">Transmembrane</keyword>
<gene>
    <name evidence="7" type="ORF">SAMEA3545359_02106</name>
</gene>
<dbReference type="InterPro" id="IPR051533">
    <property type="entry name" value="WaaL-like"/>
</dbReference>
<feature type="domain" description="O-antigen ligase-related" evidence="6">
    <location>
        <begin position="222"/>
        <end position="426"/>
    </location>
</feature>
<evidence type="ECO:0000259" key="6">
    <source>
        <dbReference type="Pfam" id="PF04932"/>
    </source>
</evidence>
<keyword evidence="4 5" id="KW-0472">Membrane</keyword>
<reference evidence="7" key="1">
    <citation type="submission" date="2015-09" db="EMBL/GenBank/DDBJ databases">
        <authorList>
            <consortium name="Pathogen Informatics"/>
        </authorList>
    </citation>
    <scope>NUCLEOTIDE SEQUENCE</scope>
    <source>
        <strain evidence="7">2789STDY5834896</strain>
    </source>
</reference>
<organism evidence="7">
    <name type="scientific">uncultured Anaerotruncus sp</name>
    <dbReference type="NCBI Taxonomy" id="905011"/>
    <lineage>
        <taxon>Bacteria</taxon>
        <taxon>Bacillati</taxon>
        <taxon>Bacillota</taxon>
        <taxon>Clostridia</taxon>
        <taxon>Eubacteriales</taxon>
        <taxon>Oscillospiraceae</taxon>
        <taxon>Anaerotruncus</taxon>
        <taxon>environmental samples</taxon>
    </lineage>
</organism>
<feature type="transmembrane region" description="Helical" evidence="5">
    <location>
        <begin position="135"/>
        <end position="156"/>
    </location>
</feature>
<evidence type="ECO:0000256" key="3">
    <source>
        <dbReference type="ARBA" id="ARBA00022989"/>
    </source>
</evidence>
<keyword evidence="3 5" id="KW-1133">Transmembrane helix</keyword>
<feature type="transmembrane region" description="Helical" evidence="5">
    <location>
        <begin position="211"/>
        <end position="229"/>
    </location>
</feature>
<feature type="transmembrane region" description="Helical" evidence="5">
    <location>
        <begin position="235"/>
        <end position="251"/>
    </location>
</feature>